<dbReference type="EMBL" id="HF951689">
    <property type="protein sequence ID" value="CCW35772.1"/>
    <property type="molecule type" value="Genomic_DNA"/>
</dbReference>
<sequence length="81" mass="8983">MSDTQGDGPLSNQTATVETEPVVIGYCVHCRTKRQMQNAIQVCNRRGRYDLKGYCAVCGKAMYRLGGWEAVAAAARRNTER</sequence>
<evidence type="ECO:0000259" key="1">
    <source>
        <dbReference type="Pfam" id="PF18930"/>
    </source>
</evidence>
<dbReference type="Pfam" id="PF18930">
    <property type="entry name" value="DUF5679"/>
    <property type="match status" value="1"/>
</dbReference>
<dbReference type="OrthoDB" id="165315at2"/>
<name>S0EZG2_CHTCT</name>
<gene>
    <name evidence="2" type="ORF">CCALI_01965</name>
</gene>
<keyword evidence="3" id="KW-1185">Reference proteome</keyword>
<dbReference type="PATRIC" id="fig|1303518.3.peg.2021"/>
<organism evidence="2 3">
    <name type="scientific">Chthonomonas calidirosea (strain DSM 23976 / ICMP 18418 / T49)</name>
    <dbReference type="NCBI Taxonomy" id="1303518"/>
    <lineage>
        <taxon>Bacteria</taxon>
        <taxon>Bacillati</taxon>
        <taxon>Armatimonadota</taxon>
        <taxon>Chthonomonadia</taxon>
        <taxon>Chthonomonadales</taxon>
        <taxon>Chthonomonadaceae</taxon>
        <taxon>Chthonomonas</taxon>
    </lineage>
</organism>
<evidence type="ECO:0000313" key="3">
    <source>
        <dbReference type="Proteomes" id="UP000014227"/>
    </source>
</evidence>
<accession>S0EZG2</accession>
<evidence type="ECO:0000313" key="2">
    <source>
        <dbReference type="EMBL" id="CCW35772.1"/>
    </source>
</evidence>
<dbReference type="RefSeq" id="WP_016483297.1">
    <property type="nucleotide sequence ID" value="NC_021487.1"/>
</dbReference>
<reference evidence="3" key="1">
    <citation type="submission" date="2013-03" db="EMBL/GenBank/DDBJ databases">
        <title>Genome sequence of Chthonomonas calidirosea, the first sequenced genome from the Armatimonadetes phylum (formally candidate division OP10).</title>
        <authorList>
            <person name="Lee K.C.Y."/>
            <person name="Morgan X.C."/>
            <person name="Dunfield P.F."/>
            <person name="Tamas I."/>
            <person name="Houghton K.M."/>
            <person name="Vyssotski M."/>
            <person name="Ryan J.L.J."/>
            <person name="Lagutin K."/>
            <person name="McDonald I.R."/>
            <person name="Stott M.B."/>
        </authorList>
    </citation>
    <scope>NUCLEOTIDE SEQUENCE [LARGE SCALE GENOMIC DNA]</scope>
    <source>
        <strain evidence="3">DSM 23976 / ICMP 18418 / T49</strain>
    </source>
</reference>
<dbReference type="InParanoid" id="S0EZG2"/>
<protein>
    <recommendedName>
        <fullName evidence="1">DUF5679 domain-containing protein</fullName>
    </recommendedName>
</protein>
<dbReference type="HOGENOM" id="CLU_2567670_0_0_0"/>
<feature type="domain" description="DUF5679" evidence="1">
    <location>
        <begin position="26"/>
        <end position="65"/>
    </location>
</feature>
<proteinExistence type="predicted"/>
<dbReference type="KEGG" id="ccz:CCALI_01965"/>
<dbReference type="Proteomes" id="UP000014227">
    <property type="component" value="Chromosome I"/>
</dbReference>
<dbReference type="AlphaFoldDB" id="S0EZG2"/>
<dbReference type="InterPro" id="IPR044044">
    <property type="entry name" value="DUF5679"/>
</dbReference>